<keyword evidence="2" id="KW-1185">Reference proteome</keyword>
<dbReference type="OrthoDB" id="7347529at2"/>
<evidence type="ECO:0000313" key="1">
    <source>
        <dbReference type="EMBL" id="TPQ16392.1"/>
    </source>
</evidence>
<evidence type="ECO:0000313" key="2">
    <source>
        <dbReference type="Proteomes" id="UP000317378"/>
    </source>
</evidence>
<protein>
    <recommendedName>
        <fullName evidence="3">Glycolipid-binding domain-containing protein</fullName>
    </recommendedName>
</protein>
<evidence type="ECO:0008006" key="3">
    <source>
        <dbReference type="Google" id="ProtNLM"/>
    </source>
</evidence>
<dbReference type="EMBL" id="VCHX02000332">
    <property type="protein sequence ID" value="TPQ16392.1"/>
    <property type="molecule type" value="Genomic_DNA"/>
</dbReference>
<sequence length="194" mass="21569">MSVSRVLTWEVIESRGYETAWVERYGSTLRARGRAVGTAPEPYWISYELDTAEGFVTRRLRVTAESASGTRVLDLRHDGEGRWTADERRLPEVDGALDCDLGLCPLTNTMPVLRHGLHRAPGAAGTGDFLMAWVSVPDLAVRASRQTYTHLARTDHGGRVHFASGDFHRDLEFDADGYVIDYPTLARRLAARPG</sequence>
<reference evidence="1 2" key="1">
    <citation type="submission" date="2019-06" db="EMBL/GenBank/DDBJ databases">
        <title>Streptomyces sporangiiformans sp. nov., a novel actinomycete isolated from soil in Mount Song.</title>
        <authorList>
            <person name="Han L."/>
        </authorList>
    </citation>
    <scope>NUCLEOTIDE SEQUENCE [LARGE SCALE GENOMIC DNA]</scope>
    <source>
        <strain evidence="1 2">NEAU-SSA 1</strain>
    </source>
</reference>
<gene>
    <name evidence="1" type="ORF">FGD71_041890</name>
</gene>
<dbReference type="Proteomes" id="UP000317378">
    <property type="component" value="Unassembled WGS sequence"/>
</dbReference>
<dbReference type="RefSeq" id="WP_119105824.1">
    <property type="nucleotide sequence ID" value="NZ_QXMJ01000332.1"/>
</dbReference>
<dbReference type="InterPro" id="IPR009467">
    <property type="entry name" value="Glycolipid-bd_prot_put"/>
</dbReference>
<comment type="caution">
    <text evidence="1">The sequence shown here is derived from an EMBL/GenBank/DDBJ whole genome shotgun (WGS) entry which is preliminary data.</text>
</comment>
<accession>A0A505D2F5</accession>
<organism evidence="1 2">
    <name type="scientific">Streptomyces sporangiiformans</name>
    <dbReference type="NCBI Taxonomy" id="2315329"/>
    <lineage>
        <taxon>Bacteria</taxon>
        <taxon>Bacillati</taxon>
        <taxon>Actinomycetota</taxon>
        <taxon>Actinomycetes</taxon>
        <taxon>Kitasatosporales</taxon>
        <taxon>Streptomycetaceae</taxon>
        <taxon>Streptomyces</taxon>
    </lineage>
</organism>
<dbReference type="Pfam" id="PF06475">
    <property type="entry name" value="Glycolipid_bind"/>
    <property type="match status" value="1"/>
</dbReference>
<dbReference type="AlphaFoldDB" id="A0A505D2F5"/>
<name>A0A505D2F5_9ACTN</name>
<proteinExistence type="predicted"/>
<dbReference type="SUPFAM" id="SSF159275">
    <property type="entry name" value="PA1994-like"/>
    <property type="match status" value="1"/>
</dbReference>